<dbReference type="Gene3D" id="3.30.360.10">
    <property type="entry name" value="Dihydrodipicolinate Reductase, domain 2"/>
    <property type="match status" value="1"/>
</dbReference>
<dbReference type="SUPFAM" id="SSF55347">
    <property type="entry name" value="Glyceraldehyde-3-phosphate dehydrogenase-like, C-terminal domain"/>
    <property type="match status" value="1"/>
</dbReference>
<comment type="caution">
    <text evidence="1">The sequence shown here is derived from an EMBL/GenBank/DDBJ whole genome shotgun (WGS) entry which is preliminary data.</text>
</comment>
<feature type="non-terminal residue" evidence="1">
    <location>
        <position position="1"/>
    </location>
</feature>
<dbReference type="EMBL" id="BARS01002598">
    <property type="protein sequence ID" value="GAF69868.1"/>
    <property type="molecule type" value="Genomic_DNA"/>
</dbReference>
<dbReference type="AlphaFoldDB" id="X0RM52"/>
<protein>
    <recommendedName>
        <fullName evidence="2">Gfo/Idh/MocA-like oxidoreductase C-terminal domain-containing protein</fullName>
    </recommendedName>
</protein>
<accession>X0RM52</accession>
<reference evidence="1" key="1">
    <citation type="journal article" date="2014" name="Front. Microbiol.">
        <title>High frequency of phylogenetically diverse reductive dehalogenase-homologous genes in deep subseafloor sedimentary metagenomes.</title>
        <authorList>
            <person name="Kawai M."/>
            <person name="Futagami T."/>
            <person name="Toyoda A."/>
            <person name="Takaki Y."/>
            <person name="Nishi S."/>
            <person name="Hori S."/>
            <person name="Arai W."/>
            <person name="Tsubouchi T."/>
            <person name="Morono Y."/>
            <person name="Uchiyama I."/>
            <person name="Ito T."/>
            <person name="Fujiyama A."/>
            <person name="Inagaki F."/>
            <person name="Takami H."/>
        </authorList>
    </citation>
    <scope>NUCLEOTIDE SEQUENCE</scope>
    <source>
        <strain evidence="1">Expedition CK06-06</strain>
    </source>
</reference>
<gene>
    <name evidence="1" type="ORF">S01H1_04975</name>
</gene>
<sequence>RPKRLKALVCWPRRRSYYTRNDWAGRLRADDGSWVLDSPINNATAHFLHNMLFVTGPTPQSSAVPVEVQAELYRAKPIESFDTGAIRVRLDGGAEALLLTTHSTREEREPAWCYEFERAAVRYGQDGAGEMVAEFHDGRRTSYGDPEADHFNKLWQMVEAVRSGVAVDCPVEAAMAQTLCVNGAHESMPQIAPLPREAIRVDEDDSDPLVWVDGLGDILEACCDRGVLPSELDDVAWSRPGRTVDLRGYEFFPSAER</sequence>
<name>X0RM52_9ZZZZ</name>
<evidence type="ECO:0000313" key="1">
    <source>
        <dbReference type="EMBL" id="GAF69868.1"/>
    </source>
</evidence>
<evidence type="ECO:0008006" key="2">
    <source>
        <dbReference type="Google" id="ProtNLM"/>
    </source>
</evidence>
<proteinExistence type="predicted"/>
<organism evidence="1">
    <name type="scientific">marine sediment metagenome</name>
    <dbReference type="NCBI Taxonomy" id="412755"/>
    <lineage>
        <taxon>unclassified sequences</taxon>
        <taxon>metagenomes</taxon>
        <taxon>ecological metagenomes</taxon>
    </lineage>
</organism>